<gene>
    <name evidence="1" type="ORF">BsIDN1_13240</name>
</gene>
<dbReference type="AlphaFoldDB" id="A0A5S9M832"/>
<sequence length="63" mass="7304">MFSGERFSVLLRREMSIQKKCVDDKEDQDPAADIDPYIGDLNDVRLIKSSLYPHGDQCCKEHF</sequence>
<proteinExistence type="predicted"/>
<evidence type="ECO:0000313" key="1">
    <source>
        <dbReference type="EMBL" id="BBP87706.1"/>
    </source>
</evidence>
<accession>A0A5S9M832</accession>
<organism evidence="1 2">
    <name type="scientific">Bacillus safensis</name>
    <dbReference type="NCBI Taxonomy" id="561879"/>
    <lineage>
        <taxon>Bacteria</taxon>
        <taxon>Bacillati</taxon>
        <taxon>Bacillota</taxon>
        <taxon>Bacilli</taxon>
        <taxon>Bacillales</taxon>
        <taxon>Bacillaceae</taxon>
        <taxon>Bacillus</taxon>
    </lineage>
</organism>
<reference evidence="1 2" key="1">
    <citation type="submission" date="2019-12" db="EMBL/GenBank/DDBJ databases">
        <title>Full genome sequence of a Bacillus safensis strain isolated from commercially available natto in Indonesia.</title>
        <authorList>
            <person name="Yoshida M."/>
            <person name="Uomi M."/>
            <person name="Waturangi D."/>
            <person name="Ekaputri J.J."/>
            <person name="Setiamarga D.H.E."/>
        </authorList>
    </citation>
    <scope>NUCLEOTIDE SEQUENCE [LARGE SCALE GENOMIC DNA]</scope>
    <source>
        <strain evidence="1 2">IDN1</strain>
    </source>
</reference>
<dbReference type="Proteomes" id="UP000464658">
    <property type="component" value="Chromosome"/>
</dbReference>
<evidence type="ECO:0000313" key="2">
    <source>
        <dbReference type="Proteomes" id="UP000464658"/>
    </source>
</evidence>
<dbReference type="EMBL" id="AP021906">
    <property type="protein sequence ID" value="BBP87706.1"/>
    <property type="molecule type" value="Genomic_DNA"/>
</dbReference>
<name>A0A5S9M832_BACIA</name>
<protein>
    <submittedName>
        <fullName evidence="1">Uncharacterized protein</fullName>
    </submittedName>
</protein>